<feature type="non-terminal residue" evidence="2">
    <location>
        <position position="355"/>
    </location>
</feature>
<dbReference type="EMBL" id="CAJNNW010014974">
    <property type="protein sequence ID" value="CAE8657161.1"/>
    <property type="molecule type" value="Genomic_DNA"/>
</dbReference>
<dbReference type="Gene3D" id="2.60.120.650">
    <property type="entry name" value="Cupin"/>
    <property type="match status" value="1"/>
</dbReference>
<comment type="caution">
    <text evidence="2">The sequence shown here is derived from an EMBL/GenBank/DDBJ whole genome shotgun (WGS) entry which is preliminary data.</text>
</comment>
<dbReference type="InterPro" id="IPR041667">
    <property type="entry name" value="Cupin_8"/>
</dbReference>
<dbReference type="InterPro" id="IPR003347">
    <property type="entry name" value="JmjC_dom"/>
</dbReference>
<dbReference type="Proteomes" id="UP000626109">
    <property type="component" value="Unassembled WGS sequence"/>
</dbReference>
<dbReference type="AlphaFoldDB" id="A0A813GB03"/>
<proteinExistence type="predicted"/>
<dbReference type="Pfam" id="PF13621">
    <property type="entry name" value="Cupin_8"/>
    <property type="match status" value="1"/>
</dbReference>
<dbReference type="SUPFAM" id="SSF51197">
    <property type="entry name" value="Clavaminate synthase-like"/>
    <property type="match status" value="1"/>
</dbReference>
<dbReference type="PANTHER" id="PTHR12461">
    <property type="entry name" value="HYPOXIA-INDUCIBLE FACTOR 1 ALPHA INHIBITOR-RELATED"/>
    <property type="match status" value="1"/>
</dbReference>
<dbReference type="PROSITE" id="PS51184">
    <property type="entry name" value="JMJC"/>
    <property type="match status" value="1"/>
</dbReference>
<feature type="non-terminal residue" evidence="2">
    <location>
        <position position="1"/>
    </location>
</feature>
<organism evidence="2 4">
    <name type="scientific">Polarella glacialis</name>
    <name type="common">Dinoflagellate</name>
    <dbReference type="NCBI Taxonomy" id="89957"/>
    <lineage>
        <taxon>Eukaryota</taxon>
        <taxon>Sar</taxon>
        <taxon>Alveolata</taxon>
        <taxon>Dinophyceae</taxon>
        <taxon>Suessiales</taxon>
        <taxon>Suessiaceae</taxon>
        <taxon>Polarella</taxon>
    </lineage>
</organism>
<evidence type="ECO:0000313" key="2">
    <source>
        <dbReference type="EMBL" id="CAE8620038.1"/>
    </source>
</evidence>
<dbReference type="PANTHER" id="PTHR12461:SF53">
    <property type="entry name" value="JMJC DOMAIN-CONTAINING PROTEIN"/>
    <property type="match status" value="1"/>
</dbReference>
<evidence type="ECO:0000313" key="3">
    <source>
        <dbReference type="EMBL" id="CAE8657161.1"/>
    </source>
</evidence>
<keyword evidence="4" id="KW-1185">Reference proteome</keyword>
<reference evidence="2" key="1">
    <citation type="submission" date="2021-02" db="EMBL/GenBank/DDBJ databases">
        <authorList>
            <person name="Dougan E. K."/>
            <person name="Rhodes N."/>
            <person name="Thang M."/>
            <person name="Chan C."/>
        </authorList>
    </citation>
    <scope>NUCLEOTIDE SEQUENCE</scope>
</reference>
<evidence type="ECO:0000313" key="4">
    <source>
        <dbReference type="Proteomes" id="UP000654075"/>
    </source>
</evidence>
<dbReference type="Proteomes" id="UP000654075">
    <property type="component" value="Unassembled WGS sequence"/>
</dbReference>
<feature type="domain" description="JmjC" evidence="1">
    <location>
        <begin position="202"/>
        <end position="355"/>
    </location>
</feature>
<evidence type="ECO:0000259" key="1">
    <source>
        <dbReference type="PROSITE" id="PS51184"/>
    </source>
</evidence>
<name>A0A813GB03_POLGL</name>
<dbReference type="OrthoDB" id="203487at2759"/>
<protein>
    <recommendedName>
        <fullName evidence="1">JmjC domain-containing protein</fullName>
    </recommendedName>
</protein>
<gene>
    <name evidence="2" type="ORF">PGLA1383_LOCUS37608</name>
    <name evidence="3" type="ORF">PGLA2088_LOCUS12647</name>
</gene>
<sequence>RAEKDDWIGIGLPADHFEYFDKDKDGVLNEAEAMSWFMQRKPAKTMNLSEVHDPPKGHLGKLFAWKEPLSSEGLVYTKPFSHPKDFWRKHLDGYLPANLKGAQSGWPCMNWTREVLTERFGWVDAKLEPKVEARGNDTAYVELEKISKKHRLNISEYLRIEEGQNAYVVSIIPQVMAWEVAHPSALLCGSRDIMADKKSKPPYSAKPHEYPHEANHSWMTHLFEANLWIGTGRTRSQFHYDKEWNVNCLLSGTKRWVFLNPFGYEEDIHWARGGQFEKMNPLNNHWTDWIYLDPDHVDLIVQHKLRKMDYYELIQEAGDCIFIPFAMLHQVEKVTDDLQVAVSWMFLPETIYDEE</sequence>
<accession>A0A813GB03</accession>
<dbReference type="EMBL" id="CAJNNV010027303">
    <property type="protein sequence ID" value="CAE8620038.1"/>
    <property type="molecule type" value="Genomic_DNA"/>
</dbReference>